<dbReference type="Proteomes" id="UP001159428">
    <property type="component" value="Unassembled WGS sequence"/>
</dbReference>
<dbReference type="AlphaFoldDB" id="A0AAU9W7B0"/>
<organism evidence="2 3">
    <name type="scientific">Pocillopora meandrina</name>
    <dbReference type="NCBI Taxonomy" id="46732"/>
    <lineage>
        <taxon>Eukaryota</taxon>
        <taxon>Metazoa</taxon>
        <taxon>Cnidaria</taxon>
        <taxon>Anthozoa</taxon>
        <taxon>Hexacorallia</taxon>
        <taxon>Scleractinia</taxon>
        <taxon>Astrocoeniina</taxon>
        <taxon>Pocilloporidae</taxon>
        <taxon>Pocillopora</taxon>
    </lineage>
</organism>
<feature type="compositionally biased region" description="Basic and acidic residues" evidence="1">
    <location>
        <begin position="103"/>
        <end position="119"/>
    </location>
</feature>
<evidence type="ECO:0000313" key="3">
    <source>
        <dbReference type="Proteomes" id="UP001159428"/>
    </source>
</evidence>
<evidence type="ECO:0000256" key="1">
    <source>
        <dbReference type="SAM" id="MobiDB-lite"/>
    </source>
</evidence>
<gene>
    <name evidence="2" type="ORF">PMEA_00001614</name>
</gene>
<proteinExistence type="predicted"/>
<feature type="compositionally biased region" description="Basic and acidic residues" evidence="1">
    <location>
        <begin position="1"/>
        <end position="11"/>
    </location>
</feature>
<dbReference type="EMBL" id="CALNXJ010000010">
    <property type="protein sequence ID" value="CAH3106583.1"/>
    <property type="molecule type" value="Genomic_DNA"/>
</dbReference>
<feature type="region of interest" description="Disordered" evidence="1">
    <location>
        <begin position="98"/>
        <end position="119"/>
    </location>
</feature>
<feature type="region of interest" description="Disordered" evidence="1">
    <location>
        <begin position="1"/>
        <end position="77"/>
    </location>
</feature>
<keyword evidence="3" id="KW-1185">Reference proteome</keyword>
<name>A0AAU9W7B0_9CNID</name>
<protein>
    <submittedName>
        <fullName evidence="2">Uncharacterized protein</fullName>
    </submittedName>
</protein>
<feature type="compositionally biased region" description="Polar residues" evidence="1">
    <location>
        <begin position="48"/>
        <end position="59"/>
    </location>
</feature>
<feature type="compositionally biased region" description="Polar residues" evidence="1">
    <location>
        <begin position="12"/>
        <end position="37"/>
    </location>
</feature>
<comment type="caution">
    <text evidence="2">The sequence shown here is derived from an EMBL/GenBank/DDBJ whole genome shotgun (WGS) entry which is preliminary data.</text>
</comment>
<evidence type="ECO:0000313" key="2">
    <source>
        <dbReference type="EMBL" id="CAH3106583.1"/>
    </source>
</evidence>
<reference evidence="2 3" key="1">
    <citation type="submission" date="2022-05" db="EMBL/GenBank/DDBJ databases">
        <authorList>
            <consortium name="Genoscope - CEA"/>
            <person name="William W."/>
        </authorList>
    </citation>
    <scope>NUCLEOTIDE SEQUENCE [LARGE SCALE GENOMIC DNA]</scope>
</reference>
<accession>A0AAU9W7B0</accession>
<sequence>MAEACINKEKTQQLYSSAVDSSSTNDTLAKPSNQMTNHLHIDGVDRGQQGNSANAPEFSSESELDANDALIGGLHGSGYSEEELMDGYFESRIVDLQGGCDPEGERENPHELDIRESNMHHYLKSVAEVE</sequence>